<accession>D7VI90</accession>
<dbReference type="EMBL" id="ACHA02000002">
    <property type="protein sequence ID" value="EFK59792.1"/>
    <property type="molecule type" value="Genomic_DNA"/>
</dbReference>
<reference evidence="1" key="1">
    <citation type="submission" date="2010-07" db="EMBL/GenBank/DDBJ databases">
        <authorList>
            <person name="Muzny D."/>
            <person name="Qin X."/>
            <person name="Buhay C."/>
            <person name="Dugan-Rocha S."/>
            <person name="Ding Y."/>
            <person name="Chen G."/>
            <person name="Hawes A."/>
            <person name="Holder M."/>
            <person name="Jhangiani S."/>
            <person name="Johnson A."/>
            <person name="Khan Z."/>
            <person name="Li Z."/>
            <person name="Liu W."/>
            <person name="Liu X."/>
            <person name="Perez L."/>
            <person name="Shen H."/>
            <person name="Wang Q."/>
            <person name="Watt J."/>
            <person name="Xi L."/>
            <person name="Xin Y."/>
            <person name="Zhou J."/>
            <person name="Deng J."/>
            <person name="Jiang H."/>
            <person name="Liu Y."/>
            <person name="Qu J."/>
            <person name="Song X.-Z."/>
            <person name="Zhang L."/>
            <person name="Villasana D."/>
            <person name="Johnson A."/>
            <person name="Liu J."/>
            <person name="Liyanage D."/>
            <person name="Lorensuhewa L."/>
            <person name="Robinson T."/>
            <person name="Song A."/>
            <person name="Song B.-B."/>
            <person name="Dinh H."/>
            <person name="Thornton R."/>
            <person name="Coyle M."/>
            <person name="Francisco L."/>
            <person name="Jackson L."/>
            <person name="Javaid M."/>
            <person name="Korchina V."/>
            <person name="Kovar C."/>
            <person name="Mata R."/>
            <person name="Mathew T."/>
            <person name="Ngo R."/>
            <person name="Nguyen L."/>
            <person name="Nguyen N."/>
            <person name="Okwuonu G."/>
            <person name="Ongeri F."/>
            <person name="Pham C."/>
            <person name="Simmons D."/>
            <person name="Wilczek-Boney K."/>
            <person name="Hale W."/>
            <person name="Jakkamsetti A."/>
            <person name="Pham P."/>
            <person name="Ruth R."/>
            <person name="San Lucas F."/>
            <person name="Warren J."/>
            <person name="Zhang J."/>
            <person name="Zhao Z."/>
            <person name="Zhou C."/>
            <person name="Zhu D."/>
            <person name="Lee S."/>
            <person name="Bess C."/>
            <person name="Blankenburg K."/>
            <person name="Forbes L."/>
            <person name="Fu Q."/>
            <person name="Gubbala S."/>
            <person name="Hirani K."/>
            <person name="Jayaseelan J.C."/>
            <person name="Lara F."/>
            <person name="Munidasa M."/>
            <person name="Palculict T."/>
            <person name="Patil S."/>
            <person name="Pu L.-L."/>
            <person name="Saada N."/>
            <person name="Tang L."/>
            <person name="Weissenberger G."/>
            <person name="Zhu Y."/>
            <person name="Hemphill L."/>
            <person name="Shang Y."/>
            <person name="Youmans B."/>
            <person name="Ayvaz T."/>
            <person name="Ross M."/>
            <person name="Santibanez J."/>
            <person name="Aqrawi P."/>
            <person name="Gross S."/>
            <person name="Joshi V."/>
            <person name="Fowler G."/>
            <person name="Nazareth L."/>
            <person name="Reid J."/>
            <person name="Worley K."/>
            <person name="Petrosino J."/>
            <person name="Highlander S."/>
            <person name="Gibbs R."/>
        </authorList>
    </citation>
    <scope>NUCLEOTIDE SEQUENCE [LARGE SCALE GENOMIC DNA]</scope>
    <source>
        <strain evidence="1">ATCC 33861</strain>
    </source>
</reference>
<comment type="caution">
    <text evidence="1">The sequence shown here is derived from an EMBL/GenBank/DDBJ whole genome shotgun (WGS) entry which is preliminary data.</text>
</comment>
<keyword evidence="2" id="KW-1185">Reference proteome</keyword>
<sequence length="44" mass="5367">MLLYVVDKVKKIDTLYRINTLFIHRIDENESISNPEIFLFFCFK</sequence>
<evidence type="ECO:0000313" key="2">
    <source>
        <dbReference type="Proteomes" id="UP000006258"/>
    </source>
</evidence>
<dbReference type="STRING" id="525373.HMPREF0766_10709"/>
<organism evidence="1 2">
    <name type="scientific">Sphingobacterium spiritivorum ATCC 33861</name>
    <dbReference type="NCBI Taxonomy" id="525373"/>
    <lineage>
        <taxon>Bacteria</taxon>
        <taxon>Pseudomonadati</taxon>
        <taxon>Bacteroidota</taxon>
        <taxon>Sphingobacteriia</taxon>
        <taxon>Sphingobacteriales</taxon>
        <taxon>Sphingobacteriaceae</taxon>
        <taxon>Sphingobacterium</taxon>
    </lineage>
</organism>
<dbReference type="Proteomes" id="UP000006258">
    <property type="component" value="Unassembled WGS sequence"/>
</dbReference>
<proteinExistence type="predicted"/>
<name>D7VI90_SPHSI</name>
<evidence type="ECO:0000313" key="1">
    <source>
        <dbReference type="EMBL" id="EFK59792.1"/>
    </source>
</evidence>
<dbReference type="AlphaFoldDB" id="D7VI90"/>
<dbReference type="HOGENOM" id="CLU_3222237_0_0_10"/>
<protein>
    <submittedName>
        <fullName evidence="1">Uncharacterized protein</fullName>
    </submittedName>
</protein>
<gene>
    <name evidence="1" type="ORF">HMPREF0766_10709</name>
</gene>